<gene>
    <name evidence="1" type="ORF">VM95_07040</name>
</gene>
<dbReference type="RefSeq" id="WP_045693154.1">
    <property type="nucleotide sequence ID" value="NZ_JZKH01000009.1"/>
</dbReference>
<comment type="caution">
    <text evidence="1">The sequence shown here is derived from an EMBL/GenBank/DDBJ whole genome shotgun (WGS) entry which is preliminary data.</text>
</comment>
<name>A0A0F2TKC3_STRR3</name>
<dbReference type="PATRIC" id="fig|359131.3.peg.7347"/>
<evidence type="ECO:0000313" key="2">
    <source>
        <dbReference type="Proteomes" id="UP000033699"/>
    </source>
</evidence>
<organism evidence="1 2">
    <name type="scientific">Streptomyces rubellomurinus (strain ATCC 31215)</name>
    <dbReference type="NCBI Taxonomy" id="359131"/>
    <lineage>
        <taxon>Bacteria</taxon>
        <taxon>Bacillati</taxon>
        <taxon>Actinomycetota</taxon>
        <taxon>Actinomycetes</taxon>
        <taxon>Kitasatosporales</taxon>
        <taxon>Streptomycetaceae</taxon>
        <taxon>Streptomyces</taxon>
    </lineage>
</organism>
<dbReference type="AlphaFoldDB" id="A0A0F2TKC3"/>
<sequence length="330" mass="34290">MITYEDHRLRALADDGRWPELLAAYRQCRAAAVERAGEATAAALTAPLGHLIAYSAPPELAVRLFDADGGPGAAAGVADHDAGPLWEVLATRHSWLRLAPLLGPAAVRRLVAHTRVLLGEDLSYGAEPDGEGVPLCLEPWEAAGWEEGARVREYLPCGGARSALLTLPADREGLGVVELPDPADRLGGQRAARASAATAALAELAPWAEAVCVRGPAPLAAARVAVAARGEYGRRVVGGYLPFALVCPALVQAAAAGRARGSAHGRLALWRALGAMAGAGGPDRAEVNALVARMRCFTWLEPAAGLRHLHVALEDPASGVAWALSGSEEL</sequence>
<proteinExistence type="predicted"/>
<dbReference type="EMBL" id="JZKH01000009">
    <property type="protein sequence ID" value="KJS62735.1"/>
    <property type="molecule type" value="Genomic_DNA"/>
</dbReference>
<evidence type="ECO:0000313" key="1">
    <source>
        <dbReference type="EMBL" id="KJS62735.1"/>
    </source>
</evidence>
<reference evidence="1 2" key="1">
    <citation type="submission" date="2015-02" db="EMBL/GenBank/DDBJ databases">
        <authorList>
            <person name="Ju K.-S."/>
            <person name="Doroghazi J.R."/>
            <person name="Metcalf W."/>
        </authorList>
    </citation>
    <scope>NUCLEOTIDE SEQUENCE [LARGE SCALE GENOMIC DNA]</scope>
    <source>
        <strain evidence="1 2">ATCC 31215</strain>
    </source>
</reference>
<protein>
    <submittedName>
        <fullName evidence="1">Uncharacterized protein</fullName>
    </submittedName>
</protein>
<keyword evidence="2" id="KW-1185">Reference proteome</keyword>
<dbReference type="OrthoDB" id="3868055at2"/>
<accession>A0A0F2TKC3</accession>
<dbReference type="Proteomes" id="UP000033699">
    <property type="component" value="Unassembled WGS sequence"/>
</dbReference>